<dbReference type="EC" id="2.3.1.-" evidence="2"/>
<evidence type="ECO:0000313" key="3">
    <source>
        <dbReference type="Proteomes" id="UP001057877"/>
    </source>
</evidence>
<keyword evidence="2" id="KW-0012">Acyltransferase</keyword>
<dbReference type="Proteomes" id="UP001057877">
    <property type="component" value="Chromosome"/>
</dbReference>
<dbReference type="EMBL" id="CP091430">
    <property type="protein sequence ID" value="UVI30421.1"/>
    <property type="molecule type" value="Genomic_DNA"/>
</dbReference>
<keyword evidence="3" id="KW-1185">Reference proteome</keyword>
<protein>
    <submittedName>
        <fullName evidence="2">GNAT family N-acetyltransferase</fullName>
        <ecNumber evidence="2">2.3.1.-</ecNumber>
    </submittedName>
</protein>
<sequence>MSDSKYAAAAPYSVTPLDERLAEQLCSWRYEPPFDFYNWSSWAEMKQEGREFGDPVIRAMQYAAVLDAGGDFVGFAQFFPLLGVTRLGLGMRPDLCGQGQGHSFITAIVQEARSRAPGDEIDLEVHVWNARAIKVYKDAGFVITDTYERHSTQGTALVHCMTYEPRDNRTRNDS</sequence>
<feature type="domain" description="N-acetyltransferase" evidence="1">
    <location>
        <begin position="12"/>
        <end position="164"/>
    </location>
</feature>
<dbReference type="Pfam" id="PF00583">
    <property type="entry name" value="Acetyltransf_1"/>
    <property type="match status" value="1"/>
</dbReference>
<organism evidence="2 3">
    <name type="scientific">Paenibacillus spongiae</name>
    <dbReference type="NCBI Taxonomy" id="2909671"/>
    <lineage>
        <taxon>Bacteria</taxon>
        <taxon>Bacillati</taxon>
        <taxon>Bacillota</taxon>
        <taxon>Bacilli</taxon>
        <taxon>Bacillales</taxon>
        <taxon>Paenibacillaceae</taxon>
        <taxon>Paenibacillus</taxon>
    </lineage>
</organism>
<dbReference type="InterPro" id="IPR000182">
    <property type="entry name" value="GNAT_dom"/>
</dbReference>
<reference evidence="2" key="1">
    <citation type="submission" date="2022-01" db="EMBL/GenBank/DDBJ databases">
        <title>Paenibacillus spongiae sp. nov., isolated from marine sponge.</title>
        <authorList>
            <person name="Li Z."/>
            <person name="Zhang M."/>
        </authorList>
    </citation>
    <scope>NUCLEOTIDE SEQUENCE</scope>
    <source>
        <strain evidence="2">PHS-Z3</strain>
    </source>
</reference>
<dbReference type="RefSeq" id="WP_258386485.1">
    <property type="nucleotide sequence ID" value="NZ_CP091430.1"/>
</dbReference>
<proteinExistence type="predicted"/>
<name>A0ABY5S926_9BACL</name>
<keyword evidence="2" id="KW-0808">Transferase</keyword>
<evidence type="ECO:0000313" key="2">
    <source>
        <dbReference type="EMBL" id="UVI30421.1"/>
    </source>
</evidence>
<dbReference type="PROSITE" id="PS51186">
    <property type="entry name" value="GNAT"/>
    <property type="match status" value="1"/>
</dbReference>
<gene>
    <name evidence="2" type="ORF">L1F29_00575</name>
</gene>
<dbReference type="GO" id="GO:0016746">
    <property type="term" value="F:acyltransferase activity"/>
    <property type="evidence" value="ECO:0007669"/>
    <property type="project" value="UniProtKB-KW"/>
</dbReference>
<dbReference type="InterPro" id="IPR016181">
    <property type="entry name" value="Acyl_CoA_acyltransferase"/>
</dbReference>
<dbReference type="Gene3D" id="3.40.630.30">
    <property type="match status" value="1"/>
</dbReference>
<evidence type="ECO:0000259" key="1">
    <source>
        <dbReference type="PROSITE" id="PS51186"/>
    </source>
</evidence>
<dbReference type="SUPFAM" id="SSF55729">
    <property type="entry name" value="Acyl-CoA N-acyltransferases (Nat)"/>
    <property type="match status" value="1"/>
</dbReference>
<accession>A0ABY5S926</accession>